<dbReference type="Gene3D" id="1.10.246.20">
    <property type="entry name" value="Coactivator CBP, KIX domain"/>
    <property type="match status" value="1"/>
</dbReference>
<sequence>MPRPGPRPYECVRRAWHSERHKPIRGSLIQEIFRVVNESHSSATKRNKEWQVKLPIVVLKAEEIMYSKANSEAEYLDHKTLWDRINDAINTIIRREESSETGDLLQPCIEAALILGCTARRTSRSQRNSTPRCYLNPASQDQTFAPITPRTQNSAVYGGGGPSQLPVLHAGNSTCSPPYLQYHSNISRSTTMNTVPIGLESCCSPVSQDNNNNPTMPPRDFPFSSVNLYPSGINQHFPLEHTFAKLGRVFPLFYGAHSQTTHPLFDSQSTHQSSNRDNAPLLGKPQVQSIQEPSHAHQPVLYPCEGIADTTSRIRQVNLSSTSGASAEIECDLSLRLGSLSGSCASAETRLLLDQCGDVGRCSSRGVRFCDPSSTKDGGDLYFFNNDNADGNAHRFSSNWCSQNLSLSLGGPSRKRKPSDDTDLIEYAHSSPKPKSLTNLFFGRMS</sequence>
<proteinExistence type="predicted"/>
<dbReference type="PANTHER" id="PTHR35300">
    <property type="entry name" value="COACTIVATOR CBP, KIX DOMAIN-CONTAINING PROTEIN-RELATED"/>
    <property type="match status" value="1"/>
</dbReference>
<dbReference type="InterPro" id="IPR036529">
    <property type="entry name" value="KIX_dom_sf"/>
</dbReference>
<evidence type="ECO:0000313" key="3">
    <source>
        <dbReference type="EMBL" id="KAK9149623.1"/>
    </source>
</evidence>
<keyword evidence="1" id="KW-0539">Nucleus</keyword>
<dbReference type="PANTHER" id="PTHR35300:SF4">
    <property type="entry name" value="HISTONE ACETYLTRANSFERASE"/>
    <property type="match status" value="1"/>
</dbReference>
<dbReference type="GO" id="GO:0006355">
    <property type="term" value="P:regulation of DNA-templated transcription"/>
    <property type="evidence" value="ECO:0007669"/>
    <property type="project" value="InterPro"/>
</dbReference>
<gene>
    <name evidence="3" type="ORF">Scep_008380</name>
</gene>
<evidence type="ECO:0008006" key="5">
    <source>
        <dbReference type="Google" id="ProtNLM"/>
    </source>
</evidence>
<evidence type="ECO:0000256" key="1">
    <source>
        <dbReference type="ARBA" id="ARBA00023242"/>
    </source>
</evidence>
<dbReference type="GO" id="GO:0003712">
    <property type="term" value="F:transcription coregulator activity"/>
    <property type="evidence" value="ECO:0007669"/>
    <property type="project" value="InterPro"/>
</dbReference>
<comment type="caution">
    <text evidence="3">The sequence shown here is derived from an EMBL/GenBank/DDBJ whole genome shotgun (WGS) entry which is preliminary data.</text>
</comment>
<feature type="region of interest" description="Disordered" evidence="2">
    <location>
        <begin position="263"/>
        <end position="282"/>
    </location>
</feature>
<dbReference type="AlphaFoldDB" id="A0AAP0KBK0"/>
<name>A0AAP0KBK0_9MAGN</name>
<dbReference type="Proteomes" id="UP001419268">
    <property type="component" value="Unassembled WGS sequence"/>
</dbReference>
<accession>A0AAP0KBK0</accession>
<keyword evidence="4" id="KW-1185">Reference proteome</keyword>
<evidence type="ECO:0000256" key="2">
    <source>
        <dbReference type="SAM" id="MobiDB-lite"/>
    </source>
</evidence>
<organism evidence="3 4">
    <name type="scientific">Stephania cephalantha</name>
    <dbReference type="NCBI Taxonomy" id="152367"/>
    <lineage>
        <taxon>Eukaryota</taxon>
        <taxon>Viridiplantae</taxon>
        <taxon>Streptophyta</taxon>
        <taxon>Embryophyta</taxon>
        <taxon>Tracheophyta</taxon>
        <taxon>Spermatophyta</taxon>
        <taxon>Magnoliopsida</taxon>
        <taxon>Ranunculales</taxon>
        <taxon>Menispermaceae</taxon>
        <taxon>Menispermoideae</taxon>
        <taxon>Cissampelideae</taxon>
        <taxon>Stephania</taxon>
    </lineage>
</organism>
<evidence type="ECO:0000313" key="4">
    <source>
        <dbReference type="Proteomes" id="UP001419268"/>
    </source>
</evidence>
<dbReference type="EMBL" id="JBBNAG010000003">
    <property type="protein sequence ID" value="KAK9149623.1"/>
    <property type="molecule type" value="Genomic_DNA"/>
</dbReference>
<protein>
    <recommendedName>
        <fullName evidence="5">Histone acetyltransferase</fullName>
    </recommendedName>
</protein>
<reference evidence="3 4" key="1">
    <citation type="submission" date="2024-01" db="EMBL/GenBank/DDBJ databases">
        <title>Genome assemblies of Stephania.</title>
        <authorList>
            <person name="Yang L."/>
        </authorList>
    </citation>
    <scope>NUCLEOTIDE SEQUENCE [LARGE SCALE GENOMIC DNA]</scope>
    <source>
        <strain evidence="3">JXDWG</strain>
        <tissue evidence="3">Leaf</tissue>
    </source>
</reference>
<feature type="compositionally biased region" description="Polar residues" evidence="2">
    <location>
        <begin position="263"/>
        <end position="277"/>
    </location>
</feature>